<reference evidence="1" key="1">
    <citation type="journal article" date="2015" name="Proc. Natl. Acad. Sci. U.S.A.">
        <title>Networks of energetic and metabolic interactions define dynamics in microbial communities.</title>
        <authorList>
            <person name="Embree M."/>
            <person name="Liu J.K."/>
            <person name="Al-Bassam M.M."/>
            <person name="Zengler K."/>
        </authorList>
    </citation>
    <scope>NUCLEOTIDE SEQUENCE</scope>
</reference>
<evidence type="ECO:0000313" key="1">
    <source>
        <dbReference type="EMBL" id="KUG19246.1"/>
    </source>
</evidence>
<sequence>MGMVGRIGGNMPIPEYVRRQIVRLLYDNDLAGLYRSYRWGSDLWEDGFPDIARLEHEVSEAARNGRLSLSQALDVAEWGGIRDRTRIRCSEPIRIILYIDGKPAPWLMSKADEIVHILETWVRGFGPTYSSKFLRFAVPQVYGAIDTRLVRVFGSGDPGMQRYRLLDLEATRFDTRWAVLASQRSWPKEYATWIAILRAIADALNQNEVRCPHPERLTRAGLRADGIWAAADVEMALFSYATGVLEGRY</sequence>
<protein>
    <submittedName>
        <fullName evidence="1">Uncharacterized protein</fullName>
    </submittedName>
</protein>
<dbReference type="AlphaFoldDB" id="A0A0W8FEV8"/>
<accession>A0A0W8FEV8</accession>
<name>A0A0W8FEV8_9ZZZZ</name>
<proteinExistence type="predicted"/>
<dbReference type="EMBL" id="LNQE01001311">
    <property type="protein sequence ID" value="KUG19246.1"/>
    <property type="molecule type" value="Genomic_DNA"/>
</dbReference>
<organism evidence="1">
    <name type="scientific">hydrocarbon metagenome</name>
    <dbReference type="NCBI Taxonomy" id="938273"/>
    <lineage>
        <taxon>unclassified sequences</taxon>
        <taxon>metagenomes</taxon>
        <taxon>ecological metagenomes</taxon>
    </lineage>
</organism>
<gene>
    <name evidence="1" type="ORF">ASZ90_011038</name>
</gene>
<comment type="caution">
    <text evidence="1">The sequence shown here is derived from an EMBL/GenBank/DDBJ whole genome shotgun (WGS) entry which is preliminary data.</text>
</comment>